<dbReference type="EMBL" id="RKLQ01000001">
    <property type="protein sequence ID" value="MBX0302289.1"/>
    <property type="molecule type" value="Genomic_DNA"/>
</dbReference>
<evidence type="ECO:0000256" key="1">
    <source>
        <dbReference type="SAM" id="MobiDB-lite"/>
    </source>
</evidence>
<organism evidence="2 3">
    <name type="scientific">Haloarcula salinisoli</name>
    <dbReference type="NCBI Taxonomy" id="2487746"/>
    <lineage>
        <taxon>Archaea</taxon>
        <taxon>Methanobacteriati</taxon>
        <taxon>Methanobacteriota</taxon>
        <taxon>Stenosarchaea group</taxon>
        <taxon>Halobacteria</taxon>
        <taxon>Halobacteriales</taxon>
        <taxon>Haloarculaceae</taxon>
        <taxon>Haloarcula</taxon>
    </lineage>
</organism>
<name>A0A8J7YFX6_9EURY</name>
<protein>
    <submittedName>
        <fullName evidence="2">Uncharacterized protein</fullName>
    </submittedName>
</protein>
<evidence type="ECO:0000313" key="3">
    <source>
        <dbReference type="Proteomes" id="UP000783863"/>
    </source>
</evidence>
<feature type="compositionally biased region" description="Polar residues" evidence="1">
    <location>
        <begin position="29"/>
        <end position="39"/>
    </location>
</feature>
<evidence type="ECO:0000313" key="2">
    <source>
        <dbReference type="EMBL" id="MBX0302289.1"/>
    </source>
</evidence>
<proteinExistence type="predicted"/>
<sequence>MSTGELVPTLAVVTLLVLAGCAGVPLGESDTTTASPSNESPTASPTPTGPASVTVDDAVTVENGTLPVNATLTFNRVEAVTGTDVDPWPVRVRNLSEWRGSVQQVGALPLNRALGFENVSADWSEPTGVTLQGAVYVHPGDGSAAKTERVLAHEYAHLVQQRTTMFPWQGRLDGPRPTTDLLLTRRTLVEGGAVFVADAYTERYLDIQSNTAYARGLYRNGSATYRSALAPYVFGSQYVEYRIDDPANLSAAYENAPRTTEQVIHNETPSEEPPANLTVRHQTADRSSWEFVRNDTLGEMSTRATLDTELDRERAAAAAAGWGNDRLLAFQHATNDSRYGWVWVMRWDNETETDELEDALLDYTYTRRQNSDAAFNYRALDDTTVAVVFGDAEFANAADLRATDGTVSVIVSASED</sequence>
<comment type="caution">
    <text evidence="2">The sequence shown here is derived from an EMBL/GenBank/DDBJ whole genome shotgun (WGS) entry which is preliminary data.</text>
</comment>
<reference evidence="2" key="1">
    <citation type="submission" date="2021-06" db="EMBL/GenBank/DDBJ databases">
        <title>Halomicroarcula sp. F24A a new haloarchaeum isolated from saline soil.</title>
        <authorList>
            <person name="Duran-Viseras A."/>
            <person name="Sanchez-Porro C."/>
            <person name="Ventosa A."/>
        </authorList>
    </citation>
    <scope>NUCLEOTIDE SEQUENCE</scope>
    <source>
        <strain evidence="2">F24A</strain>
    </source>
</reference>
<dbReference type="AlphaFoldDB" id="A0A8J7YFX6"/>
<accession>A0A8J7YFX6</accession>
<keyword evidence="3" id="KW-1185">Reference proteome</keyword>
<dbReference type="RefSeq" id="WP_220586532.1">
    <property type="nucleotide sequence ID" value="NZ_RKLQ01000001.1"/>
</dbReference>
<dbReference type="Proteomes" id="UP000783863">
    <property type="component" value="Unassembled WGS sequence"/>
</dbReference>
<feature type="compositionally biased region" description="Low complexity" evidence="1">
    <location>
        <begin position="40"/>
        <end position="53"/>
    </location>
</feature>
<feature type="region of interest" description="Disordered" evidence="1">
    <location>
        <begin position="29"/>
        <end position="53"/>
    </location>
</feature>
<gene>
    <name evidence="2" type="ORF">EGD98_01250</name>
</gene>